<feature type="transmembrane region" description="Helical" evidence="1">
    <location>
        <begin position="37"/>
        <end position="60"/>
    </location>
</feature>
<accession>A0A1S0TEQ4</accession>
<reference evidence="2" key="1">
    <citation type="submission" date="2012-04" db="EMBL/GenBank/DDBJ databases">
        <title>The Genome Sequence of Loa loa.</title>
        <authorList>
            <consortium name="The Broad Institute Genome Sequencing Platform"/>
            <consortium name="Broad Institute Genome Sequencing Center for Infectious Disease"/>
            <person name="Nutman T.B."/>
            <person name="Fink D.L."/>
            <person name="Russ C."/>
            <person name="Young S."/>
            <person name="Zeng Q."/>
            <person name="Gargeya S."/>
            <person name="Alvarado L."/>
            <person name="Berlin A."/>
            <person name="Chapman S.B."/>
            <person name="Chen Z."/>
            <person name="Freedman E."/>
            <person name="Gellesch M."/>
            <person name="Goldberg J."/>
            <person name="Griggs A."/>
            <person name="Gujja S."/>
            <person name="Heilman E.R."/>
            <person name="Heiman D."/>
            <person name="Howarth C."/>
            <person name="Mehta T."/>
            <person name="Neiman D."/>
            <person name="Pearson M."/>
            <person name="Roberts A."/>
            <person name="Saif S."/>
            <person name="Shea T."/>
            <person name="Shenoy N."/>
            <person name="Sisk P."/>
            <person name="Stolte C."/>
            <person name="Sykes S."/>
            <person name="White J."/>
            <person name="Yandava C."/>
            <person name="Haas B."/>
            <person name="Henn M.R."/>
            <person name="Nusbaum C."/>
            <person name="Birren B."/>
        </authorList>
    </citation>
    <scope>NUCLEOTIDE SEQUENCE [LARGE SCALE GENOMIC DNA]</scope>
</reference>
<dbReference type="RefSeq" id="XP_003151623.1">
    <property type="nucleotide sequence ID" value="XM_003151575.2"/>
</dbReference>
<keyword evidence="1" id="KW-0472">Membrane</keyword>
<sequence length="102" mass="12390">IHSFVHYPLCEVRADVHTITHNYIHTHMQTRLIITHLHLTTLLAFIFLLCIFLHIISLSLSSLSSNISLPCHRTVIAQLLPYHRYNNNYNNNYYYYYYYYYY</sequence>
<dbReference type="EMBL" id="JH716014">
    <property type="protein sequence ID" value="EFO12446.1"/>
    <property type="molecule type" value="Genomic_DNA"/>
</dbReference>
<proteinExistence type="predicted"/>
<dbReference type="InParanoid" id="A0A1S0TEQ4"/>
<evidence type="ECO:0000313" key="2">
    <source>
        <dbReference type="EMBL" id="EFO12446.1"/>
    </source>
</evidence>
<name>A0A1S0TEQ4_LOALO</name>
<keyword evidence="1" id="KW-0812">Transmembrane</keyword>
<dbReference type="GeneID" id="9953583"/>
<feature type="non-terminal residue" evidence="2">
    <location>
        <position position="1"/>
    </location>
</feature>
<dbReference type="KEGG" id="loa:LOAG_16087"/>
<feature type="non-terminal residue" evidence="2">
    <location>
        <position position="102"/>
    </location>
</feature>
<dbReference type="CTD" id="9953583"/>
<evidence type="ECO:0000256" key="1">
    <source>
        <dbReference type="SAM" id="Phobius"/>
    </source>
</evidence>
<protein>
    <submittedName>
        <fullName evidence="2">Uncharacterized protein</fullName>
    </submittedName>
</protein>
<dbReference type="AlphaFoldDB" id="A0A1S0TEQ4"/>
<keyword evidence="1" id="KW-1133">Transmembrane helix</keyword>
<organism evidence="2">
    <name type="scientific">Loa loa</name>
    <name type="common">Eye worm</name>
    <name type="synonym">Filaria loa</name>
    <dbReference type="NCBI Taxonomy" id="7209"/>
    <lineage>
        <taxon>Eukaryota</taxon>
        <taxon>Metazoa</taxon>
        <taxon>Ecdysozoa</taxon>
        <taxon>Nematoda</taxon>
        <taxon>Chromadorea</taxon>
        <taxon>Rhabditida</taxon>
        <taxon>Spirurina</taxon>
        <taxon>Spiruromorpha</taxon>
        <taxon>Filarioidea</taxon>
        <taxon>Onchocercidae</taxon>
        <taxon>Loa</taxon>
    </lineage>
</organism>
<gene>
    <name evidence="2" type="ORF">LOAG_16087</name>
</gene>